<accession>A0A1H8PHF5</accession>
<dbReference type="AlphaFoldDB" id="A0A1H8PHF5"/>
<organism evidence="1 2">
    <name type="scientific">Vreelandella aquamarina</name>
    <dbReference type="NCBI Taxonomy" id="77097"/>
    <lineage>
        <taxon>Bacteria</taxon>
        <taxon>Pseudomonadati</taxon>
        <taxon>Pseudomonadota</taxon>
        <taxon>Gammaproteobacteria</taxon>
        <taxon>Oceanospirillales</taxon>
        <taxon>Halomonadaceae</taxon>
        <taxon>Vreelandella</taxon>
    </lineage>
</organism>
<dbReference type="Proteomes" id="UP000199493">
    <property type="component" value="Unassembled WGS sequence"/>
</dbReference>
<reference evidence="1 2" key="1">
    <citation type="submission" date="2016-10" db="EMBL/GenBank/DDBJ databases">
        <authorList>
            <person name="de Groot N.N."/>
        </authorList>
    </citation>
    <scope>NUCLEOTIDE SEQUENCE [LARGE SCALE GENOMIC DNA]</scope>
    <source>
        <strain evidence="1 2">558</strain>
    </source>
</reference>
<evidence type="ECO:0000313" key="2">
    <source>
        <dbReference type="Proteomes" id="UP000199493"/>
    </source>
</evidence>
<proteinExistence type="predicted"/>
<dbReference type="STRING" id="77097.SAMN04490369_108613"/>
<sequence length="74" mass="8079">MKLENIELLIDGSGEITIGRVGPVSCAATASDEDQCLAMLVRRPEESFEDLLTRLDRAIADAVEDQIFVDEING</sequence>
<name>A0A1H8PHF5_9GAMM</name>
<protein>
    <submittedName>
        <fullName evidence="1">Uncharacterized protein</fullName>
    </submittedName>
</protein>
<gene>
    <name evidence="1" type="ORF">SAMN04490369_108613</name>
</gene>
<dbReference type="EMBL" id="FODB01000086">
    <property type="protein sequence ID" value="SEO41345.1"/>
    <property type="molecule type" value="Genomic_DNA"/>
</dbReference>
<evidence type="ECO:0000313" key="1">
    <source>
        <dbReference type="EMBL" id="SEO41345.1"/>
    </source>
</evidence>